<dbReference type="OrthoDB" id="2576433at2759"/>
<evidence type="ECO:0000256" key="2">
    <source>
        <dbReference type="ARBA" id="ARBA00007168"/>
    </source>
</evidence>
<sequence length="181" mass="19806">MAGGPYAHWWYGTDLDTRSESIWALKHAIGTSLGSIAFGSMLVTAIEMLHFVLKLLSGGHMAAFSLSWKIGSKSLINTSKLVGKVISIESCNLHFATGRSASYKVEKKSGDCSRRAAIEETGLILLYSFMLALNIGLSLTSALEACVSTIFVVLDKDPEYLRDRNPRSYQDLACNPTYFQA</sequence>
<keyword evidence="5 6" id="KW-0472">Membrane</keyword>
<evidence type="ECO:0000256" key="3">
    <source>
        <dbReference type="ARBA" id="ARBA00022692"/>
    </source>
</evidence>
<dbReference type="GO" id="GO:0005886">
    <property type="term" value="C:plasma membrane"/>
    <property type="evidence" value="ECO:0007669"/>
    <property type="project" value="UniProtKB-SubCell"/>
</dbReference>
<proteinExistence type="inferred from homology"/>
<keyword evidence="8" id="KW-1185">Reference proteome</keyword>
<dbReference type="EMBL" id="KN847904">
    <property type="protein sequence ID" value="KIR40004.1"/>
    <property type="molecule type" value="Genomic_DNA"/>
</dbReference>
<dbReference type="HOGENOM" id="CLU_1488951_0_0_1"/>
<comment type="similarity">
    <text evidence="2 6">Belongs to the CTL (choline transporter-like) family.</text>
</comment>
<reference evidence="7 8" key="1">
    <citation type="submission" date="2015-01" db="EMBL/GenBank/DDBJ databases">
        <title>The Genome Sequence of Cryptococcus gattii Ram5.</title>
        <authorList>
            <consortium name="The Broad Institute Genomics Platform"/>
            <person name="Cuomo C."/>
            <person name="Litvintseva A."/>
            <person name="Chen Y."/>
            <person name="Heitman J."/>
            <person name="Sun S."/>
            <person name="Springer D."/>
            <person name="Dromer F."/>
            <person name="Young S."/>
            <person name="Zeng Q."/>
            <person name="Gargeya S."/>
            <person name="Abouelleil A."/>
            <person name="Alvarado L."/>
            <person name="Chapman S.B."/>
            <person name="Gainer-Dewar J."/>
            <person name="Goldberg J."/>
            <person name="Griggs A."/>
            <person name="Gujja S."/>
            <person name="Hansen M."/>
            <person name="Howarth C."/>
            <person name="Imamovic A."/>
            <person name="Larimer J."/>
            <person name="Murphy C."/>
            <person name="Naylor J."/>
            <person name="Pearson M."/>
            <person name="Priest M."/>
            <person name="Roberts A."/>
            <person name="Saif S."/>
            <person name="Shea T."/>
            <person name="Sykes S."/>
            <person name="Wortman J."/>
            <person name="Nusbaum C."/>
            <person name="Birren B."/>
        </authorList>
    </citation>
    <scope>NUCLEOTIDE SEQUENCE [LARGE SCALE GENOMIC DNA]</scope>
    <source>
        <strain evidence="7 8">Ram5</strain>
    </source>
</reference>
<dbReference type="Proteomes" id="UP000053392">
    <property type="component" value="Unassembled WGS sequence"/>
</dbReference>
<feature type="transmembrane region" description="Helical" evidence="6">
    <location>
        <begin position="33"/>
        <end position="53"/>
    </location>
</feature>
<evidence type="ECO:0000256" key="6">
    <source>
        <dbReference type="RuleBase" id="RU368066"/>
    </source>
</evidence>
<comment type="caution">
    <text evidence="6">Lacks conserved residue(s) required for the propagation of feature annotation.</text>
</comment>
<dbReference type="AlphaFoldDB" id="A0A0D0V0K1"/>
<comment type="function">
    <text evidence="6">Probably involved in transport through the plasma membrane.</text>
</comment>
<organism evidence="7 8">
    <name type="scientific">Cryptococcus deuterogattii Ram5</name>
    <dbReference type="NCBI Taxonomy" id="1296110"/>
    <lineage>
        <taxon>Eukaryota</taxon>
        <taxon>Fungi</taxon>
        <taxon>Dikarya</taxon>
        <taxon>Basidiomycota</taxon>
        <taxon>Agaricomycotina</taxon>
        <taxon>Tremellomycetes</taxon>
        <taxon>Tremellales</taxon>
        <taxon>Cryptococcaceae</taxon>
        <taxon>Cryptococcus</taxon>
        <taxon>Cryptococcus gattii species complex</taxon>
    </lineage>
</organism>
<name>A0A0D0V0K1_9TREE</name>
<dbReference type="Pfam" id="PF04515">
    <property type="entry name" value="Choline_transpo"/>
    <property type="match status" value="1"/>
</dbReference>
<accession>A0A0D0V0K1</accession>
<gene>
    <name evidence="7" type="ORF">I313_03925</name>
</gene>
<keyword evidence="3 6" id="KW-0812">Transmembrane</keyword>
<comment type="subcellular location">
    <subcellularLocation>
        <location evidence="6">Cell membrane</location>
        <topology evidence="6">Multi-pass membrane protein</topology>
    </subcellularLocation>
    <subcellularLocation>
        <location evidence="1">Membrane</location>
        <topology evidence="1">Multi-pass membrane protein</topology>
    </subcellularLocation>
</comment>
<evidence type="ECO:0000256" key="4">
    <source>
        <dbReference type="ARBA" id="ARBA00022989"/>
    </source>
</evidence>
<dbReference type="GO" id="GO:0022857">
    <property type="term" value="F:transmembrane transporter activity"/>
    <property type="evidence" value="ECO:0007669"/>
    <property type="project" value="UniProtKB-UniRule"/>
</dbReference>
<dbReference type="InterPro" id="IPR007603">
    <property type="entry name" value="Choline_transptr-like"/>
</dbReference>
<evidence type="ECO:0000256" key="5">
    <source>
        <dbReference type="ARBA" id="ARBA00023136"/>
    </source>
</evidence>
<evidence type="ECO:0000313" key="8">
    <source>
        <dbReference type="Proteomes" id="UP000053392"/>
    </source>
</evidence>
<evidence type="ECO:0000256" key="1">
    <source>
        <dbReference type="ARBA" id="ARBA00004141"/>
    </source>
</evidence>
<evidence type="ECO:0000313" key="7">
    <source>
        <dbReference type="EMBL" id="KIR40004.1"/>
    </source>
</evidence>
<keyword evidence="4 6" id="KW-1133">Transmembrane helix</keyword>
<feature type="transmembrane region" description="Helical" evidence="6">
    <location>
        <begin position="124"/>
        <end position="154"/>
    </location>
</feature>
<protein>
    <recommendedName>
        <fullName evidence="6">Protein PNS1</fullName>
    </recommendedName>
</protein>